<keyword evidence="4 5" id="KW-0560">Oxidoreductase</keyword>
<dbReference type="InterPro" id="IPR050346">
    <property type="entry name" value="FMO-like"/>
</dbReference>
<dbReference type="GO" id="GO:0050661">
    <property type="term" value="F:NADP binding"/>
    <property type="evidence" value="ECO:0007669"/>
    <property type="project" value="InterPro"/>
</dbReference>
<sequence>MQRSSTGKGPLRVCIVGGGSSGILAARQMIDEGFEPVIYELSSCLGGLWAYRGDSEEGMRSTIINSSKEMSAFSIRKNNGAWTLFSGKNRNRQWLRDQRRIRHDARNTCSSLSCTRVHDGPIRFTRNKRTRSPTRLGRRPMSKSRGRRQPRNRLQKRSHSKKWKRSSYLGGRARSQSVWY</sequence>
<keyword evidence="9" id="KW-1185">Reference proteome</keyword>
<dbReference type="EnsemblMetazoa" id="ISCW021438-RA">
    <property type="protein sequence ID" value="ISCW021438-PA"/>
    <property type="gene ID" value="ISCW021438"/>
</dbReference>
<evidence type="ECO:0000313" key="9">
    <source>
        <dbReference type="Proteomes" id="UP000001555"/>
    </source>
</evidence>
<dbReference type="GO" id="GO:0050660">
    <property type="term" value="F:flavin adenine dinucleotide binding"/>
    <property type="evidence" value="ECO:0007669"/>
    <property type="project" value="InterPro"/>
</dbReference>
<evidence type="ECO:0000256" key="2">
    <source>
        <dbReference type="ARBA" id="ARBA00022630"/>
    </source>
</evidence>
<dbReference type="VEuPathDB" id="VectorBase:ISCW021438"/>
<evidence type="ECO:0000313" key="8">
    <source>
        <dbReference type="EnsemblMetazoa" id="ISCW021438-PA"/>
    </source>
</evidence>
<proteinExistence type="inferred from homology"/>
<dbReference type="OrthoDB" id="66881at2759"/>
<accession>B7Q3X4</accession>
<dbReference type="VEuPathDB" id="VectorBase:ISCI021438"/>
<reference evidence="7 9" key="1">
    <citation type="submission" date="2008-03" db="EMBL/GenBank/DDBJ databases">
        <title>Annotation of Ixodes scapularis.</title>
        <authorList>
            <consortium name="Ixodes scapularis Genome Project Consortium"/>
            <person name="Caler E."/>
            <person name="Hannick L.I."/>
            <person name="Bidwell S."/>
            <person name="Joardar V."/>
            <person name="Thiagarajan M."/>
            <person name="Amedeo P."/>
            <person name="Galinsky K.J."/>
            <person name="Schobel S."/>
            <person name="Inman J."/>
            <person name="Hostetler J."/>
            <person name="Miller J."/>
            <person name="Hammond M."/>
            <person name="Megy K."/>
            <person name="Lawson D."/>
            <person name="Kodira C."/>
            <person name="Sutton G."/>
            <person name="Meyer J."/>
            <person name="Hill C.A."/>
            <person name="Birren B."/>
            <person name="Nene V."/>
            <person name="Collins F."/>
            <person name="Alarcon-Chaidez F."/>
            <person name="Wikel S."/>
            <person name="Strausberg R."/>
        </authorList>
    </citation>
    <scope>NUCLEOTIDE SEQUENCE [LARGE SCALE GENOMIC DNA]</scope>
    <source>
        <strain evidence="9">Wikel</strain>
        <strain evidence="7">Wikel colony</strain>
    </source>
</reference>
<dbReference type="GO" id="GO:0004499">
    <property type="term" value="F:N,N-dimethylaniline monooxygenase activity"/>
    <property type="evidence" value="ECO:0007669"/>
    <property type="project" value="InterPro"/>
</dbReference>
<gene>
    <name evidence="7" type="ORF">IscW_ISCW021438</name>
</gene>
<dbReference type="InterPro" id="IPR036188">
    <property type="entry name" value="FAD/NAD-bd_sf"/>
</dbReference>
<evidence type="ECO:0000256" key="6">
    <source>
        <dbReference type="SAM" id="MobiDB-lite"/>
    </source>
</evidence>
<dbReference type="HOGENOM" id="CLU_1497879_0_0_1"/>
<evidence type="ECO:0000313" key="7">
    <source>
        <dbReference type="EMBL" id="EEC13546.1"/>
    </source>
</evidence>
<evidence type="ECO:0000256" key="4">
    <source>
        <dbReference type="ARBA" id="ARBA00023002"/>
    </source>
</evidence>
<dbReference type="VEuPathDB" id="VectorBase:ISCP_035639"/>
<evidence type="ECO:0000256" key="1">
    <source>
        <dbReference type="ARBA" id="ARBA00009183"/>
    </source>
</evidence>
<feature type="region of interest" description="Disordered" evidence="6">
    <location>
        <begin position="120"/>
        <end position="169"/>
    </location>
</feature>
<dbReference type="SUPFAM" id="SSF51905">
    <property type="entry name" value="FAD/NAD(P)-binding domain"/>
    <property type="match status" value="1"/>
</dbReference>
<organism>
    <name type="scientific">Ixodes scapularis</name>
    <name type="common">Black-legged tick</name>
    <name type="synonym">Deer tick</name>
    <dbReference type="NCBI Taxonomy" id="6945"/>
    <lineage>
        <taxon>Eukaryota</taxon>
        <taxon>Metazoa</taxon>
        <taxon>Ecdysozoa</taxon>
        <taxon>Arthropoda</taxon>
        <taxon>Chelicerata</taxon>
        <taxon>Arachnida</taxon>
        <taxon>Acari</taxon>
        <taxon>Parasitiformes</taxon>
        <taxon>Ixodida</taxon>
        <taxon>Ixodoidea</taxon>
        <taxon>Ixodidae</taxon>
        <taxon>Ixodinae</taxon>
        <taxon>Ixodes</taxon>
    </lineage>
</organism>
<keyword evidence="3 5" id="KW-0274">FAD</keyword>
<comment type="cofactor">
    <cofactor evidence="5">
        <name>FAD</name>
        <dbReference type="ChEBI" id="CHEBI:57692"/>
    </cofactor>
</comment>
<dbReference type="PaxDb" id="6945-B7Q3X4"/>
<protein>
    <recommendedName>
        <fullName evidence="5">Flavin-containing monooxygenase</fullName>
        <ecNumber evidence="5">1.-.-.-</ecNumber>
    </recommendedName>
</protein>
<feature type="compositionally biased region" description="Basic residues" evidence="6">
    <location>
        <begin position="125"/>
        <end position="165"/>
    </location>
</feature>
<keyword evidence="2 5" id="KW-0285">Flavoprotein</keyword>
<comment type="similarity">
    <text evidence="1 5">Belongs to the FMO family.</text>
</comment>
<dbReference type="EC" id="1.-.-.-" evidence="5"/>
<dbReference type="InParanoid" id="B7Q3X4"/>
<evidence type="ECO:0000256" key="5">
    <source>
        <dbReference type="RuleBase" id="RU361177"/>
    </source>
</evidence>
<keyword evidence="5 7" id="KW-0503">Monooxygenase</keyword>
<dbReference type="PANTHER" id="PTHR23023">
    <property type="entry name" value="DIMETHYLANILINE MONOOXYGENASE"/>
    <property type="match status" value="1"/>
</dbReference>
<dbReference type="AlphaFoldDB" id="B7Q3X4"/>
<dbReference type="Pfam" id="PF00743">
    <property type="entry name" value="FMO-like"/>
    <property type="match status" value="1"/>
</dbReference>
<dbReference type="EMBL" id="ABJB010282333">
    <property type="status" value="NOT_ANNOTATED_CDS"/>
    <property type="molecule type" value="Genomic_DNA"/>
</dbReference>
<dbReference type="Gene3D" id="3.50.50.60">
    <property type="entry name" value="FAD/NAD(P)-binding domain"/>
    <property type="match status" value="1"/>
</dbReference>
<dbReference type="EMBL" id="DS852510">
    <property type="protein sequence ID" value="EEC13546.1"/>
    <property type="molecule type" value="Genomic_DNA"/>
</dbReference>
<evidence type="ECO:0000256" key="3">
    <source>
        <dbReference type="ARBA" id="ARBA00022827"/>
    </source>
</evidence>
<name>B7Q3X4_IXOSC</name>
<reference evidence="8" key="2">
    <citation type="submission" date="2020-05" db="UniProtKB">
        <authorList>
            <consortium name="EnsemblMetazoa"/>
        </authorList>
    </citation>
    <scope>IDENTIFICATION</scope>
    <source>
        <strain evidence="8">wikel</strain>
    </source>
</reference>
<dbReference type="InterPro" id="IPR020946">
    <property type="entry name" value="Flavin_mOase-like"/>
</dbReference>
<dbReference type="Proteomes" id="UP000001555">
    <property type="component" value="Unassembled WGS sequence"/>
</dbReference>